<proteinExistence type="predicted"/>
<protein>
    <recommendedName>
        <fullName evidence="3">DUF4304 domain-containing protein</fullName>
    </recommendedName>
</protein>
<dbReference type="PATRIC" id="fig|405446.3.peg.1886"/>
<name>A0A0R0CLB3_9GAMM</name>
<organism evidence="1 2">
    <name type="scientific">Stenotrophomonas terrae</name>
    <dbReference type="NCBI Taxonomy" id="405446"/>
    <lineage>
        <taxon>Bacteria</taxon>
        <taxon>Pseudomonadati</taxon>
        <taxon>Pseudomonadota</taxon>
        <taxon>Gammaproteobacteria</taxon>
        <taxon>Lysobacterales</taxon>
        <taxon>Lysobacteraceae</taxon>
        <taxon>Stenotrophomonas</taxon>
    </lineage>
</organism>
<dbReference type="EMBL" id="LDJJ01000037">
    <property type="protein sequence ID" value="KRG66978.1"/>
    <property type="molecule type" value="Genomic_DNA"/>
</dbReference>
<evidence type="ECO:0008006" key="3">
    <source>
        <dbReference type="Google" id="ProtNLM"/>
    </source>
</evidence>
<evidence type="ECO:0000313" key="1">
    <source>
        <dbReference type="EMBL" id="KRG66978.1"/>
    </source>
</evidence>
<reference evidence="1 2" key="1">
    <citation type="submission" date="2015-05" db="EMBL/GenBank/DDBJ databases">
        <title>Genome sequencing and analysis of members of genus Stenotrophomonas.</title>
        <authorList>
            <person name="Patil P.P."/>
            <person name="Midha S."/>
            <person name="Patil P.B."/>
        </authorList>
    </citation>
    <scope>NUCLEOTIDE SEQUENCE [LARGE SCALE GENOMIC DNA]</scope>
    <source>
        <strain evidence="1 2">DSM 18941</strain>
    </source>
</reference>
<dbReference type="Proteomes" id="UP000051863">
    <property type="component" value="Unassembled WGS sequence"/>
</dbReference>
<gene>
    <name evidence="1" type="ORF">ABB27_11915</name>
</gene>
<accession>A0A0R0CLB3</accession>
<comment type="caution">
    <text evidence="1">The sequence shown here is derived from an EMBL/GenBank/DDBJ whole genome shotgun (WGS) entry which is preliminary data.</text>
</comment>
<dbReference type="AlphaFoldDB" id="A0A0R0CLB3"/>
<keyword evidence="2" id="KW-1185">Reference proteome</keyword>
<evidence type="ECO:0000313" key="2">
    <source>
        <dbReference type="Proteomes" id="UP000051863"/>
    </source>
</evidence>
<sequence>MKTPGQMMAISIKKVLLPEMRRLGFVGGGVANFARSSGDHRDFLSIQYWTYGGSFILEFSRIAATWVDPDSGEVPKRVFETDPLLRKRLIDAEQHKDFRGFSFKTFGGEQSRYDQLAASVVALLPQVEAWLESGIKGPNIH</sequence>